<comment type="caution">
    <text evidence="3">The sequence shown here is derived from an EMBL/GenBank/DDBJ whole genome shotgun (WGS) entry which is preliminary data.</text>
</comment>
<protein>
    <submittedName>
        <fullName evidence="3">Tripartite tricarboxylate transporter TctB family protein</fullName>
    </submittedName>
</protein>
<dbReference type="InterPro" id="IPR009936">
    <property type="entry name" value="DUF1468"/>
</dbReference>
<keyword evidence="4" id="KW-1185">Reference proteome</keyword>
<dbReference type="Pfam" id="PF07331">
    <property type="entry name" value="TctB"/>
    <property type="match status" value="1"/>
</dbReference>
<feature type="transmembrane region" description="Helical" evidence="1">
    <location>
        <begin position="120"/>
        <end position="140"/>
    </location>
</feature>
<feature type="transmembrane region" description="Helical" evidence="1">
    <location>
        <begin position="77"/>
        <end position="108"/>
    </location>
</feature>
<evidence type="ECO:0000256" key="1">
    <source>
        <dbReference type="SAM" id="Phobius"/>
    </source>
</evidence>
<keyword evidence="1" id="KW-0812">Transmembrane</keyword>
<gene>
    <name evidence="3" type="ORF">KHU32_21905</name>
</gene>
<evidence type="ECO:0000313" key="4">
    <source>
        <dbReference type="Proteomes" id="UP000766336"/>
    </source>
</evidence>
<dbReference type="RefSeq" id="WP_213672305.1">
    <property type="nucleotide sequence ID" value="NZ_JAHCDA010000005.1"/>
</dbReference>
<name>A0ABS5QJM9_9PROT</name>
<sequence>MRGYARGVGIAALIFAGLAGWEASRLQTWSPFEGPGPGLVPQILAVLIAIAAIGVMAAPGDGELEGGEASPLRSRCFLAYGAAMLGVAIALPYLGFIVTGFAATLLVLRFGENRPMRESLLWSVALVAGVTLLFGTALGVPFPEGAAERLIASFGLLRLG</sequence>
<keyword evidence="1" id="KW-0472">Membrane</keyword>
<proteinExistence type="predicted"/>
<dbReference type="Proteomes" id="UP000766336">
    <property type="component" value="Unassembled WGS sequence"/>
</dbReference>
<dbReference type="EMBL" id="JAHCDA010000005">
    <property type="protein sequence ID" value="MBS7813611.1"/>
    <property type="molecule type" value="Genomic_DNA"/>
</dbReference>
<organism evidence="3 4">
    <name type="scientific">Roseococcus pinisoli</name>
    <dbReference type="NCBI Taxonomy" id="2835040"/>
    <lineage>
        <taxon>Bacteria</taxon>
        <taxon>Pseudomonadati</taxon>
        <taxon>Pseudomonadota</taxon>
        <taxon>Alphaproteobacteria</taxon>
        <taxon>Acetobacterales</taxon>
        <taxon>Roseomonadaceae</taxon>
        <taxon>Roseococcus</taxon>
    </lineage>
</organism>
<feature type="domain" description="DUF1468" evidence="2">
    <location>
        <begin position="9"/>
        <end position="143"/>
    </location>
</feature>
<evidence type="ECO:0000313" key="3">
    <source>
        <dbReference type="EMBL" id="MBS7813611.1"/>
    </source>
</evidence>
<feature type="transmembrane region" description="Helical" evidence="1">
    <location>
        <begin position="36"/>
        <end position="57"/>
    </location>
</feature>
<keyword evidence="1" id="KW-1133">Transmembrane helix</keyword>
<evidence type="ECO:0000259" key="2">
    <source>
        <dbReference type="Pfam" id="PF07331"/>
    </source>
</evidence>
<reference evidence="3 4" key="1">
    <citation type="submission" date="2021-05" db="EMBL/GenBank/DDBJ databases">
        <title>Roseococcus sp. XZZS9, whole genome shotgun sequencing project.</title>
        <authorList>
            <person name="Zhao G."/>
            <person name="Shen L."/>
        </authorList>
    </citation>
    <scope>NUCLEOTIDE SEQUENCE [LARGE SCALE GENOMIC DNA]</scope>
    <source>
        <strain evidence="3 4">XZZS9</strain>
    </source>
</reference>
<feature type="transmembrane region" description="Helical" evidence="1">
    <location>
        <begin position="6"/>
        <end position="24"/>
    </location>
</feature>
<accession>A0ABS5QJM9</accession>